<keyword evidence="1" id="KW-0812">Transmembrane</keyword>
<reference evidence="2" key="1">
    <citation type="submission" date="2007-03" db="EMBL/GenBank/DDBJ databases">
        <title>Annotation of Culex pipiens quinquefasciatus.</title>
        <authorList>
            <consortium name="The Broad Institute Genome Sequencing Platform"/>
            <person name="Atkinson P.W."/>
            <person name="Hemingway J."/>
            <person name="Christensen B.M."/>
            <person name="Higgs S."/>
            <person name="Kodira C."/>
            <person name="Hannick L."/>
            <person name="Megy K."/>
            <person name="O'Leary S."/>
            <person name="Pearson M."/>
            <person name="Haas B.J."/>
            <person name="Mauceli E."/>
            <person name="Wortman J.R."/>
            <person name="Lee N.H."/>
            <person name="Guigo R."/>
            <person name="Stanke M."/>
            <person name="Alvarado L."/>
            <person name="Amedeo P."/>
            <person name="Antoine C.H."/>
            <person name="Arensburger P."/>
            <person name="Bidwell S.L."/>
            <person name="Crawford M."/>
            <person name="Camaro F."/>
            <person name="Devon K."/>
            <person name="Engels R."/>
            <person name="Hammond M."/>
            <person name="Howarth C."/>
            <person name="Koehrsen M."/>
            <person name="Lawson D."/>
            <person name="Montgomery P."/>
            <person name="Nene V."/>
            <person name="Nusbaum C."/>
            <person name="Puiu D."/>
            <person name="Romero-Severson J."/>
            <person name="Severson D.W."/>
            <person name="Shumway M."/>
            <person name="Sisk P."/>
            <person name="Stolte C."/>
            <person name="Zeng Q."/>
            <person name="Eisenstadt E."/>
            <person name="Fraser-Liggett C."/>
            <person name="Strausberg R."/>
            <person name="Galagan J."/>
            <person name="Birren B."/>
            <person name="Collins F.H."/>
        </authorList>
    </citation>
    <scope>NUCLEOTIDE SEQUENCE [LARGE SCALE GENOMIC DNA]</scope>
    <source>
        <strain evidence="2">JHB</strain>
    </source>
</reference>
<dbReference type="VEuPathDB" id="VectorBase:CPIJ012952"/>
<feature type="transmembrane region" description="Helical" evidence="1">
    <location>
        <begin position="168"/>
        <end position="190"/>
    </location>
</feature>
<organism>
    <name type="scientific">Culex quinquefasciatus</name>
    <name type="common">Southern house mosquito</name>
    <name type="synonym">Culex pungens</name>
    <dbReference type="NCBI Taxonomy" id="7176"/>
    <lineage>
        <taxon>Eukaryota</taxon>
        <taxon>Metazoa</taxon>
        <taxon>Ecdysozoa</taxon>
        <taxon>Arthropoda</taxon>
        <taxon>Hexapoda</taxon>
        <taxon>Insecta</taxon>
        <taxon>Pterygota</taxon>
        <taxon>Neoptera</taxon>
        <taxon>Endopterygota</taxon>
        <taxon>Diptera</taxon>
        <taxon>Nematocera</taxon>
        <taxon>Culicoidea</taxon>
        <taxon>Culicidae</taxon>
        <taxon>Culicinae</taxon>
        <taxon>Culicini</taxon>
        <taxon>Culex</taxon>
        <taxon>Culex</taxon>
    </lineage>
</organism>
<dbReference type="InParanoid" id="B0X045"/>
<dbReference type="KEGG" id="cqu:CpipJ_CPIJ012951"/>
<accession>B0X045</accession>
<dbReference type="AlphaFoldDB" id="B0X045"/>
<keyword evidence="1" id="KW-0472">Membrane</keyword>
<dbReference type="VEuPathDB" id="VectorBase:CPIJ012951"/>
<name>B0X045_CULQU</name>
<proteinExistence type="predicted"/>
<dbReference type="OrthoDB" id="6765072at2759"/>
<dbReference type="eggNOG" id="ENOG502TM0Q">
    <property type="taxonomic scope" value="Eukaryota"/>
</dbReference>
<dbReference type="EMBL" id="DS232228">
    <property type="protein sequence ID" value="EDS37920.1"/>
    <property type="molecule type" value="Genomic_DNA"/>
</dbReference>
<evidence type="ECO:0000313" key="2">
    <source>
        <dbReference type="EMBL" id="EDS37920.1"/>
    </source>
</evidence>
<dbReference type="VEuPathDB" id="VectorBase:CQUJHB016526"/>
<gene>
    <name evidence="2" type="ORF">CpipJ_CPIJ012951</name>
</gene>
<feature type="transmembrane region" description="Helical" evidence="1">
    <location>
        <begin position="80"/>
        <end position="103"/>
    </location>
</feature>
<protein>
    <submittedName>
        <fullName evidence="2">Odorant receptor 94b</fullName>
    </submittedName>
</protein>
<evidence type="ECO:0000256" key="1">
    <source>
        <dbReference type="SAM" id="Phobius"/>
    </source>
</evidence>
<feature type="transmembrane region" description="Helical" evidence="1">
    <location>
        <begin position="56"/>
        <end position="74"/>
    </location>
</feature>
<keyword evidence="2" id="KW-0675">Receptor</keyword>
<sequence>MEFVKRYFVRRRNLWSSEFKTPKALFESACESTMRLAYVCGAEIFRQNYTRNNRRLALLYADFTLYLVISSWCLTADEIWYTGLAIVTAVQLFTACLMGTLLSSKLSLKLAVMHAIKRSFVRQRNLWSCEFKNPKAMYESACANVTTLAFVCGTERFCPHYSRRNSRLILLLIDITLYLVLSFWCVTVLWGQLNDVIFCFVTMGGAVQVWQF</sequence>
<keyword evidence="1" id="KW-1133">Transmembrane helix</keyword>